<dbReference type="AlphaFoldDB" id="A0A1Z3HIP5"/>
<keyword evidence="3" id="KW-1185">Reference proteome</keyword>
<reference evidence="2 3" key="1">
    <citation type="journal article" date="2016" name="Biochim. Biophys. Acta">
        <title>Characterization of red-shifted phycobilisomes isolated from the chlorophyll f-containing cyanobacterium Halomicronema hongdechloris.</title>
        <authorList>
            <person name="Li Y."/>
            <person name="Lin Y."/>
            <person name="Garvey C.J."/>
            <person name="Birch D."/>
            <person name="Corkery R.W."/>
            <person name="Loughlin P.C."/>
            <person name="Scheer H."/>
            <person name="Willows R.D."/>
            <person name="Chen M."/>
        </authorList>
    </citation>
    <scope>NUCLEOTIDE SEQUENCE [LARGE SCALE GENOMIC DNA]</scope>
    <source>
        <strain evidence="2 3">C2206</strain>
    </source>
</reference>
<gene>
    <name evidence="2" type="ORF">XM38_010660</name>
</gene>
<evidence type="ECO:0000313" key="2">
    <source>
        <dbReference type="EMBL" id="ASC70136.1"/>
    </source>
</evidence>
<organism evidence="2 3">
    <name type="scientific">Halomicronema hongdechloris C2206</name>
    <dbReference type="NCBI Taxonomy" id="1641165"/>
    <lineage>
        <taxon>Bacteria</taxon>
        <taxon>Bacillati</taxon>
        <taxon>Cyanobacteriota</taxon>
        <taxon>Cyanophyceae</taxon>
        <taxon>Nodosilineales</taxon>
        <taxon>Nodosilineaceae</taxon>
        <taxon>Halomicronema</taxon>
    </lineage>
</organism>
<sequence>MKRHQKLLTLLVPLGLIGAIATVAIAQDPASQETFPVQMTTTHVETHLSQGDVQPITESAATLFTTHHQGATFSLRTDNLEMRHAYTAWWVVVNRPYRKLSL</sequence>
<feature type="chain" id="PRO_5012012132" evidence="1">
    <location>
        <begin position="27"/>
        <end position="102"/>
    </location>
</feature>
<name>A0A1Z3HIP5_9CYAN</name>
<feature type="signal peptide" evidence="1">
    <location>
        <begin position="1"/>
        <end position="26"/>
    </location>
</feature>
<dbReference type="Proteomes" id="UP000191901">
    <property type="component" value="Chromosome"/>
</dbReference>
<evidence type="ECO:0000256" key="1">
    <source>
        <dbReference type="SAM" id="SignalP"/>
    </source>
</evidence>
<evidence type="ECO:0000313" key="3">
    <source>
        <dbReference type="Proteomes" id="UP000191901"/>
    </source>
</evidence>
<dbReference type="EMBL" id="CP021983">
    <property type="protein sequence ID" value="ASC70136.1"/>
    <property type="molecule type" value="Genomic_DNA"/>
</dbReference>
<proteinExistence type="predicted"/>
<dbReference type="STRING" id="1641165.XM38_04885"/>
<dbReference type="KEGG" id="hhg:XM38_010660"/>
<accession>A0A1Z3HIP5</accession>
<dbReference type="RefSeq" id="WP_080806362.1">
    <property type="nucleotide sequence ID" value="NZ_CP021983.2"/>
</dbReference>
<protein>
    <submittedName>
        <fullName evidence="2">Uncharacterized protein</fullName>
    </submittedName>
</protein>
<keyword evidence="1" id="KW-0732">Signal</keyword>